<dbReference type="RefSeq" id="WP_141610485.1">
    <property type="nucleotide sequence ID" value="NZ_VIGC02000014.1"/>
</dbReference>
<sequence>MADSLNDTSKSYHNLGLYRLTGFSGRRAQLRQLHEWMIGGDDLPAIAISGERGMGKSTLATAAAWSFARVFSDGIVRVGAAGAHRFRLYDIVRTMDTVFGTTLTRISEERWGISILEQLYRRRRLLILDELSGALPEELNTLVDIIGHLHEAGGHSRVLFIDRDFSPAIAELVQFQHIHLEGLILDELPQLIQARAPEPVREEALAHVEELWHLTTGQPFMLRLIWGLMLDFSWEELGFIFQDMADPEGVLHTEAVAAFAVENFAAIQPQAGPLLDRLVSAAGGASLAALGELFWADLGTPAELQQTLHALTERALLDLDPYEQRVVMHPVVRSYMEQNAVMLGEDWERRHARYYVALAERYQYLPLERWPEVDVEWGNIYKGADWCAARMQRLWQDEPIHFITDPVVDQEGIQLPPEVQAVKDDLRLARAYALALAHYAFWRHPPGIQRWLAAGALASLALTDLRDYAWIQLNLGRQLFFTGQVEQAVHWLSRAAAIFDSRDLLTELAYTYTDLGTSNRILDNPRQALRYFRAAFDCVAQLGDQYGLATAYMNLGSAYYGLDDYEHALREYRKALRIALRLGYEQQAASAFNSMGLALEGMDRLAEAQQAYQNALQIFRRIRDLIGISTCYNNLGSVAYAQGDYQQALHWYELDLALSEQRGAWTDMAATLHNLGHVALELGRPEQALEYFQQSRELYAAFELTDYVQEEEEMIEYIQSLEGQRMA</sequence>
<dbReference type="Gene3D" id="1.25.40.10">
    <property type="entry name" value="Tetratricopeptide repeat domain"/>
    <property type="match status" value="1"/>
</dbReference>
<dbReference type="SUPFAM" id="SSF48452">
    <property type="entry name" value="TPR-like"/>
    <property type="match status" value="2"/>
</dbReference>
<dbReference type="EMBL" id="VIGC01000014">
    <property type="protein sequence ID" value="TQE95429.1"/>
    <property type="molecule type" value="Genomic_DNA"/>
</dbReference>
<feature type="repeat" description="TPR" evidence="1">
    <location>
        <begin position="669"/>
        <end position="702"/>
    </location>
</feature>
<dbReference type="SMART" id="SM00028">
    <property type="entry name" value="TPR"/>
    <property type="match status" value="6"/>
</dbReference>
<dbReference type="SUPFAM" id="SSF52540">
    <property type="entry name" value="P-loop containing nucleoside triphosphate hydrolases"/>
    <property type="match status" value="1"/>
</dbReference>
<dbReference type="OrthoDB" id="135552at2"/>
<dbReference type="InParanoid" id="A0A540VFA5"/>
<name>A0A540VFA5_9CHLR</name>
<dbReference type="Pfam" id="PF13424">
    <property type="entry name" value="TPR_12"/>
    <property type="match status" value="2"/>
</dbReference>
<dbReference type="PANTHER" id="PTHR10098:SF108">
    <property type="entry name" value="TETRATRICOPEPTIDE REPEAT PROTEIN 28"/>
    <property type="match status" value="1"/>
</dbReference>
<evidence type="ECO:0000256" key="1">
    <source>
        <dbReference type="PROSITE-ProRule" id="PRU00339"/>
    </source>
</evidence>
<dbReference type="InterPro" id="IPR027417">
    <property type="entry name" value="P-loop_NTPase"/>
</dbReference>
<feature type="domain" description="AAA+ ATPase" evidence="2">
    <location>
        <begin position="42"/>
        <end position="179"/>
    </location>
</feature>
<feature type="repeat" description="TPR" evidence="1">
    <location>
        <begin position="629"/>
        <end position="662"/>
    </location>
</feature>
<proteinExistence type="predicted"/>
<reference evidence="3 4" key="1">
    <citation type="submission" date="2019-06" db="EMBL/GenBank/DDBJ databases">
        <title>Genome sequence of Litorilinea aerophila BAA-2444.</title>
        <authorList>
            <person name="Maclea K.S."/>
            <person name="Maurais E.G."/>
            <person name="Iannazzi L.C."/>
        </authorList>
    </citation>
    <scope>NUCLEOTIDE SEQUENCE [LARGE SCALE GENOMIC DNA]</scope>
    <source>
        <strain evidence="3 4">ATCC BAA-2444</strain>
    </source>
</reference>
<dbReference type="AlphaFoldDB" id="A0A540VFA5"/>
<accession>A0A540VFA5</accession>
<feature type="repeat" description="TPR" evidence="1">
    <location>
        <begin position="549"/>
        <end position="582"/>
    </location>
</feature>
<dbReference type="Gene3D" id="3.40.50.300">
    <property type="entry name" value="P-loop containing nucleotide triphosphate hydrolases"/>
    <property type="match status" value="1"/>
</dbReference>
<evidence type="ECO:0000313" key="4">
    <source>
        <dbReference type="Proteomes" id="UP000317371"/>
    </source>
</evidence>
<gene>
    <name evidence="3" type="ORF">FKZ61_12585</name>
</gene>
<keyword evidence="1" id="KW-0802">TPR repeat</keyword>
<dbReference type="SMART" id="SM00382">
    <property type="entry name" value="AAA"/>
    <property type="match status" value="1"/>
</dbReference>
<dbReference type="Proteomes" id="UP000317371">
    <property type="component" value="Unassembled WGS sequence"/>
</dbReference>
<dbReference type="InterPro" id="IPR003593">
    <property type="entry name" value="AAA+_ATPase"/>
</dbReference>
<protein>
    <submittedName>
        <fullName evidence="3">Tetratricopeptide repeat protein</fullName>
    </submittedName>
</protein>
<keyword evidence="4" id="KW-1185">Reference proteome</keyword>
<dbReference type="PRINTS" id="PR00364">
    <property type="entry name" value="DISEASERSIST"/>
</dbReference>
<dbReference type="InterPro" id="IPR011990">
    <property type="entry name" value="TPR-like_helical_dom_sf"/>
</dbReference>
<comment type="caution">
    <text evidence="3">The sequence shown here is derived from an EMBL/GenBank/DDBJ whole genome shotgun (WGS) entry which is preliminary data.</text>
</comment>
<dbReference type="InterPro" id="IPR019734">
    <property type="entry name" value="TPR_rpt"/>
</dbReference>
<dbReference type="PANTHER" id="PTHR10098">
    <property type="entry name" value="RAPSYN-RELATED"/>
    <property type="match status" value="1"/>
</dbReference>
<dbReference type="Pfam" id="PF13374">
    <property type="entry name" value="TPR_10"/>
    <property type="match status" value="1"/>
</dbReference>
<dbReference type="PROSITE" id="PS50293">
    <property type="entry name" value="TPR_REGION"/>
    <property type="match status" value="1"/>
</dbReference>
<organism evidence="3 4">
    <name type="scientific">Litorilinea aerophila</name>
    <dbReference type="NCBI Taxonomy" id="1204385"/>
    <lineage>
        <taxon>Bacteria</taxon>
        <taxon>Bacillati</taxon>
        <taxon>Chloroflexota</taxon>
        <taxon>Caldilineae</taxon>
        <taxon>Caldilineales</taxon>
        <taxon>Caldilineaceae</taxon>
        <taxon>Litorilinea</taxon>
    </lineage>
</organism>
<evidence type="ECO:0000313" key="3">
    <source>
        <dbReference type="EMBL" id="TQE95429.1"/>
    </source>
</evidence>
<evidence type="ECO:0000259" key="2">
    <source>
        <dbReference type="SMART" id="SM00382"/>
    </source>
</evidence>
<dbReference type="PROSITE" id="PS50005">
    <property type="entry name" value="TPR"/>
    <property type="match status" value="3"/>
</dbReference>